<organism evidence="2 3">
    <name type="scientific">Candidatus Berkelbacteria bacterium RBG_13_40_8</name>
    <dbReference type="NCBI Taxonomy" id="1797467"/>
    <lineage>
        <taxon>Bacteria</taxon>
        <taxon>Candidatus Berkelbacteria</taxon>
    </lineage>
</organism>
<dbReference type="AlphaFoldDB" id="A0A1F5DLU4"/>
<evidence type="ECO:0000313" key="3">
    <source>
        <dbReference type="Proteomes" id="UP000178764"/>
    </source>
</evidence>
<evidence type="ECO:0000313" key="2">
    <source>
        <dbReference type="EMBL" id="OGD56137.1"/>
    </source>
</evidence>
<accession>A0A1F5DLU4</accession>
<keyword evidence="1" id="KW-1133">Transmembrane helix</keyword>
<dbReference type="EMBL" id="MEZT01000027">
    <property type="protein sequence ID" value="OGD56137.1"/>
    <property type="molecule type" value="Genomic_DNA"/>
</dbReference>
<name>A0A1F5DLU4_9BACT</name>
<feature type="transmembrane region" description="Helical" evidence="1">
    <location>
        <begin position="7"/>
        <end position="40"/>
    </location>
</feature>
<dbReference type="Proteomes" id="UP000178764">
    <property type="component" value="Unassembled WGS sequence"/>
</dbReference>
<protein>
    <recommendedName>
        <fullName evidence="4">DUF454 domain-containing protein</fullName>
    </recommendedName>
</protein>
<evidence type="ECO:0000256" key="1">
    <source>
        <dbReference type="SAM" id="Phobius"/>
    </source>
</evidence>
<evidence type="ECO:0008006" key="4">
    <source>
        <dbReference type="Google" id="ProtNLM"/>
    </source>
</evidence>
<gene>
    <name evidence="2" type="ORF">A2V71_00095</name>
</gene>
<reference evidence="2 3" key="1">
    <citation type="journal article" date="2016" name="Nat. Commun.">
        <title>Thousands of microbial genomes shed light on interconnected biogeochemical processes in an aquifer system.</title>
        <authorList>
            <person name="Anantharaman K."/>
            <person name="Brown C.T."/>
            <person name="Hug L.A."/>
            <person name="Sharon I."/>
            <person name="Castelle C.J."/>
            <person name="Probst A.J."/>
            <person name="Thomas B.C."/>
            <person name="Singh A."/>
            <person name="Wilkins M.J."/>
            <person name="Karaoz U."/>
            <person name="Brodie E.L."/>
            <person name="Williams K.H."/>
            <person name="Hubbard S.S."/>
            <person name="Banfield J.F."/>
        </authorList>
    </citation>
    <scope>NUCLEOTIDE SEQUENCE [LARGE SCALE GENOMIC DNA]</scope>
</reference>
<proteinExistence type="predicted"/>
<keyword evidence="1" id="KW-0472">Membrane</keyword>
<comment type="caution">
    <text evidence="2">The sequence shown here is derived from an EMBL/GenBank/DDBJ whole genome shotgun (WGS) entry which is preliminary data.</text>
</comment>
<sequence length="73" mass="8342">MRIVFHYFLIFGGIFLILLGIAGIFLPILPGIIFIILGLIVLGKKEVVEYWFSKLPKPFSEPLLKLIRGKQKD</sequence>
<keyword evidence="1" id="KW-0812">Transmembrane</keyword>